<feature type="transmembrane region" description="Helical" evidence="1">
    <location>
        <begin position="302"/>
        <end position="321"/>
    </location>
</feature>
<feature type="transmembrane region" description="Helical" evidence="1">
    <location>
        <begin position="96"/>
        <end position="119"/>
    </location>
</feature>
<dbReference type="PANTHER" id="PTHR43044">
    <property type="match status" value="1"/>
</dbReference>
<organism evidence="2 3">
    <name type="scientific">Methylocystis hirsuta</name>
    <dbReference type="NCBI Taxonomy" id="369798"/>
    <lineage>
        <taxon>Bacteria</taxon>
        <taxon>Pseudomonadati</taxon>
        <taxon>Pseudomonadota</taxon>
        <taxon>Alphaproteobacteria</taxon>
        <taxon>Hyphomicrobiales</taxon>
        <taxon>Methylocystaceae</taxon>
        <taxon>Methylocystis</taxon>
    </lineage>
</organism>
<protein>
    <submittedName>
        <fullName evidence="2">Uncharacterized protein</fullName>
    </submittedName>
</protein>
<feature type="transmembrane region" description="Helical" evidence="1">
    <location>
        <begin position="131"/>
        <end position="151"/>
    </location>
</feature>
<evidence type="ECO:0000256" key="1">
    <source>
        <dbReference type="SAM" id="Phobius"/>
    </source>
</evidence>
<evidence type="ECO:0000313" key="3">
    <source>
        <dbReference type="Proteomes" id="UP000268623"/>
    </source>
</evidence>
<keyword evidence="1" id="KW-0812">Transmembrane</keyword>
<evidence type="ECO:0000313" key="2">
    <source>
        <dbReference type="EMBL" id="RNJ48968.1"/>
    </source>
</evidence>
<feature type="transmembrane region" description="Helical" evidence="1">
    <location>
        <begin position="163"/>
        <end position="188"/>
    </location>
</feature>
<gene>
    <name evidence="2" type="ORF">D1O30_04410</name>
</gene>
<keyword evidence="1" id="KW-1133">Transmembrane helix</keyword>
<dbReference type="PANTHER" id="PTHR43044:SF1">
    <property type="entry name" value="QUINOL:CYTOCHROME C OXIDOREDUCTASE QUINONE-BINDING SUBUNIT 2"/>
    <property type="match status" value="1"/>
</dbReference>
<comment type="caution">
    <text evidence="2">The sequence shown here is derived from an EMBL/GenBank/DDBJ whole genome shotgun (WGS) entry which is preliminary data.</text>
</comment>
<sequence length="334" mass="35837">MGYAGAFLGWALAPGSFGFAWLTALSVWIAWPLGAMALMLIHALTGGRWGKAVLGVLAAGVRSAFLAPLFVVPYALTANRVYPWLQSGAAQLDNALYLNGPAFVLRGVIYLLIWLILAVLVTRADDNADELVRLSPAGLILLALTTTFAVIDSVMSLDPTFASSLFGLGFISEIGALALSAATLAIIFSSAPDPEALRQLARLLLAFVILWSYLALMQLIIVWQSDLPPEVAWYLPRWRQGWSVIAELIVLTHFVAPFFTLLSVRAQHSPKAVGFAAASTIIGGILHQFWLVAPAAGARSGVIALLTLSALLAMVCTSVLASRLTKRIWIWVEA</sequence>
<feature type="transmembrane region" description="Helical" evidence="1">
    <location>
        <begin position="241"/>
        <end position="260"/>
    </location>
</feature>
<dbReference type="Proteomes" id="UP000268623">
    <property type="component" value="Unassembled WGS sequence"/>
</dbReference>
<keyword evidence="1" id="KW-0472">Membrane</keyword>
<proteinExistence type="predicted"/>
<dbReference type="EMBL" id="QWDD01000001">
    <property type="protein sequence ID" value="RNJ48968.1"/>
    <property type="molecule type" value="Genomic_DNA"/>
</dbReference>
<name>A0A3M9XPB4_9HYPH</name>
<reference evidence="2 3" key="1">
    <citation type="submission" date="2018-08" db="EMBL/GenBank/DDBJ databases">
        <title>Genome sequence of Methylocystis hirsuta CSC1, a methanotroph able to accumulate PHAs.</title>
        <authorList>
            <person name="Bordel S."/>
            <person name="Rodriguez E."/>
            <person name="Gancedo J."/>
            <person name="Munoz R."/>
        </authorList>
    </citation>
    <scope>NUCLEOTIDE SEQUENCE [LARGE SCALE GENOMIC DNA]</scope>
    <source>
        <strain evidence="2 3">CSC1</strain>
    </source>
</reference>
<feature type="transmembrane region" description="Helical" evidence="1">
    <location>
        <begin position="53"/>
        <end position="76"/>
    </location>
</feature>
<dbReference type="AlphaFoldDB" id="A0A3M9XPB4"/>
<feature type="transmembrane region" description="Helical" evidence="1">
    <location>
        <begin position="200"/>
        <end position="221"/>
    </location>
</feature>
<feature type="transmembrane region" description="Helical" evidence="1">
    <location>
        <begin position="20"/>
        <end position="41"/>
    </location>
</feature>
<accession>A0A3M9XPB4</accession>
<keyword evidence="3" id="KW-1185">Reference proteome</keyword>
<feature type="transmembrane region" description="Helical" evidence="1">
    <location>
        <begin position="272"/>
        <end position="290"/>
    </location>
</feature>